<dbReference type="Proteomes" id="UP000587070">
    <property type="component" value="Unassembled WGS sequence"/>
</dbReference>
<sequence length="188" mass="21326">MSTSTSRTSRSMMEEAQAWKQTDLHDLWQKVKDKIPVPSWTPGKLFEYLVIRAFDAEGTSVRWPYEVTYPQKFGTMEQIDGMVFLDGRSFLVESKDLSEPAAIEAVAKLRFRLESRPPGTMAVLFSVSDFTLATEVFTQFASPLNILLWGKSDLDIALPHATMTEGLRQKLEYATAYGLPLFPFETDE</sequence>
<organism evidence="1 2">
    <name type="scientific">Rhodocyclus tenuis</name>
    <name type="common">Rhodospirillum tenue</name>
    <dbReference type="NCBI Taxonomy" id="1066"/>
    <lineage>
        <taxon>Bacteria</taxon>
        <taxon>Pseudomonadati</taxon>
        <taxon>Pseudomonadota</taxon>
        <taxon>Betaproteobacteria</taxon>
        <taxon>Rhodocyclales</taxon>
        <taxon>Rhodocyclaceae</taxon>
        <taxon>Rhodocyclus</taxon>
    </lineage>
</organism>
<name>A0A840G527_RHOTE</name>
<protein>
    <recommendedName>
        <fullName evidence="3">Restriction endonuclease type IV Mrr domain-containing protein</fullName>
    </recommendedName>
</protein>
<dbReference type="InterPro" id="IPR011335">
    <property type="entry name" value="Restrct_endonuc-II-like"/>
</dbReference>
<proteinExistence type="predicted"/>
<evidence type="ECO:0008006" key="3">
    <source>
        <dbReference type="Google" id="ProtNLM"/>
    </source>
</evidence>
<gene>
    <name evidence="1" type="ORF">GGD90_000197</name>
</gene>
<keyword evidence="2" id="KW-1185">Reference proteome</keyword>
<dbReference type="SUPFAM" id="SSF52980">
    <property type="entry name" value="Restriction endonuclease-like"/>
    <property type="match status" value="1"/>
</dbReference>
<dbReference type="OrthoDB" id="483959at2"/>
<evidence type="ECO:0000313" key="2">
    <source>
        <dbReference type="Proteomes" id="UP000587070"/>
    </source>
</evidence>
<evidence type="ECO:0000313" key="1">
    <source>
        <dbReference type="EMBL" id="MBB4245848.1"/>
    </source>
</evidence>
<dbReference type="AlphaFoldDB" id="A0A840G527"/>
<comment type="caution">
    <text evidence="1">The sequence shown here is derived from an EMBL/GenBank/DDBJ whole genome shotgun (WGS) entry which is preliminary data.</text>
</comment>
<reference evidence="1 2" key="1">
    <citation type="submission" date="2020-08" db="EMBL/GenBank/DDBJ databases">
        <title>Genome sequencing of Purple Non-Sulfur Bacteria from various extreme environments.</title>
        <authorList>
            <person name="Mayer M."/>
        </authorList>
    </citation>
    <scope>NUCLEOTIDE SEQUENCE [LARGE SCALE GENOMIC DNA]</scope>
    <source>
        <strain evidence="1 2">2761</strain>
    </source>
</reference>
<dbReference type="EMBL" id="JACIGE010000001">
    <property type="protein sequence ID" value="MBB4245848.1"/>
    <property type="molecule type" value="Genomic_DNA"/>
</dbReference>
<accession>A0A840G527</accession>
<dbReference type="RefSeq" id="WP_153115141.1">
    <property type="nucleotide sequence ID" value="NZ_JACIGE010000001.1"/>
</dbReference>